<dbReference type="Proteomes" id="UP000821837">
    <property type="component" value="Unassembled WGS sequence"/>
</dbReference>
<accession>A0A9D4PW65</accession>
<evidence type="ECO:0000313" key="3">
    <source>
        <dbReference type="Proteomes" id="UP000821837"/>
    </source>
</evidence>
<dbReference type="AlphaFoldDB" id="A0A9D4PW65"/>
<name>A0A9D4PW65_RHISA</name>
<evidence type="ECO:0000313" key="2">
    <source>
        <dbReference type="EMBL" id="KAH7956801.1"/>
    </source>
</evidence>
<evidence type="ECO:0000256" key="1">
    <source>
        <dbReference type="SAM" id="MobiDB-lite"/>
    </source>
</evidence>
<proteinExistence type="predicted"/>
<organism evidence="2 3">
    <name type="scientific">Rhipicephalus sanguineus</name>
    <name type="common">Brown dog tick</name>
    <name type="synonym">Ixodes sanguineus</name>
    <dbReference type="NCBI Taxonomy" id="34632"/>
    <lineage>
        <taxon>Eukaryota</taxon>
        <taxon>Metazoa</taxon>
        <taxon>Ecdysozoa</taxon>
        <taxon>Arthropoda</taxon>
        <taxon>Chelicerata</taxon>
        <taxon>Arachnida</taxon>
        <taxon>Acari</taxon>
        <taxon>Parasitiformes</taxon>
        <taxon>Ixodida</taxon>
        <taxon>Ixodoidea</taxon>
        <taxon>Ixodidae</taxon>
        <taxon>Rhipicephalinae</taxon>
        <taxon>Rhipicephalus</taxon>
        <taxon>Rhipicephalus</taxon>
    </lineage>
</organism>
<keyword evidence="3" id="KW-1185">Reference proteome</keyword>
<sequence length="162" mass="17785">MSDHGSSPDQGAGEQVAKRLREDDETENSARYSAEDKDQASFMVVNHKKNRGAGIPVVLRPTSPEDGSLMVTVSTLPAANRLLAISELAGVRVEARVPYSYSDTYGNIQDVLLEYSDEELERCLQAQGSARRQVSGVPCDESRRRSVILEFSRDSYAKANCS</sequence>
<comment type="caution">
    <text evidence="2">The sequence shown here is derived from an EMBL/GenBank/DDBJ whole genome shotgun (WGS) entry which is preliminary data.</text>
</comment>
<reference evidence="2" key="2">
    <citation type="submission" date="2021-09" db="EMBL/GenBank/DDBJ databases">
        <authorList>
            <person name="Jia N."/>
            <person name="Wang J."/>
            <person name="Shi W."/>
            <person name="Du L."/>
            <person name="Sun Y."/>
            <person name="Zhan W."/>
            <person name="Jiang J."/>
            <person name="Wang Q."/>
            <person name="Zhang B."/>
            <person name="Ji P."/>
            <person name="Sakyi L.B."/>
            <person name="Cui X."/>
            <person name="Yuan T."/>
            <person name="Jiang B."/>
            <person name="Yang W."/>
            <person name="Lam T.T.-Y."/>
            <person name="Chang Q."/>
            <person name="Ding S."/>
            <person name="Wang X."/>
            <person name="Zhu J."/>
            <person name="Ruan X."/>
            <person name="Zhao L."/>
            <person name="Wei J."/>
            <person name="Que T."/>
            <person name="Du C."/>
            <person name="Cheng J."/>
            <person name="Dai P."/>
            <person name="Han X."/>
            <person name="Huang E."/>
            <person name="Gao Y."/>
            <person name="Liu J."/>
            <person name="Shao H."/>
            <person name="Ye R."/>
            <person name="Li L."/>
            <person name="Wei W."/>
            <person name="Wang X."/>
            <person name="Wang C."/>
            <person name="Huo Q."/>
            <person name="Li W."/>
            <person name="Guo W."/>
            <person name="Chen H."/>
            <person name="Chen S."/>
            <person name="Zhou L."/>
            <person name="Zhou L."/>
            <person name="Ni X."/>
            <person name="Tian J."/>
            <person name="Zhou Y."/>
            <person name="Sheng Y."/>
            <person name="Liu T."/>
            <person name="Pan Y."/>
            <person name="Xia L."/>
            <person name="Li J."/>
            <person name="Zhao F."/>
            <person name="Cao W."/>
        </authorList>
    </citation>
    <scope>NUCLEOTIDE SEQUENCE</scope>
    <source>
        <strain evidence="2">Rsan-2018</strain>
        <tissue evidence="2">Larvae</tissue>
    </source>
</reference>
<dbReference type="EMBL" id="JABSTV010001250">
    <property type="protein sequence ID" value="KAH7956801.1"/>
    <property type="molecule type" value="Genomic_DNA"/>
</dbReference>
<feature type="region of interest" description="Disordered" evidence="1">
    <location>
        <begin position="1"/>
        <end position="39"/>
    </location>
</feature>
<gene>
    <name evidence="2" type="ORF">HPB52_012795</name>
</gene>
<protein>
    <submittedName>
        <fullName evidence="2">Uncharacterized protein</fullName>
    </submittedName>
</protein>
<reference evidence="2" key="1">
    <citation type="journal article" date="2020" name="Cell">
        <title>Large-Scale Comparative Analyses of Tick Genomes Elucidate Their Genetic Diversity and Vector Capacities.</title>
        <authorList>
            <consortium name="Tick Genome and Microbiome Consortium (TIGMIC)"/>
            <person name="Jia N."/>
            <person name="Wang J."/>
            <person name="Shi W."/>
            <person name="Du L."/>
            <person name="Sun Y."/>
            <person name="Zhan W."/>
            <person name="Jiang J.F."/>
            <person name="Wang Q."/>
            <person name="Zhang B."/>
            <person name="Ji P."/>
            <person name="Bell-Sakyi L."/>
            <person name="Cui X.M."/>
            <person name="Yuan T.T."/>
            <person name="Jiang B.G."/>
            <person name="Yang W.F."/>
            <person name="Lam T.T."/>
            <person name="Chang Q.C."/>
            <person name="Ding S.J."/>
            <person name="Wang X.J."/>
            <person name="Zhu J.G."/>
            <person name="Ruan X.D."/>
            <person name="Zhao L."/>
            <person name="Wei J.T."/>
            <person name="Ye R.Z."/>
            <person name="Que T.C."/>
            <person name="Du C.H."/>
            <person name="Zhou Y.H."/>
            <person name="Cheng J.X."/>
            <person name="Dai P.F."/>
            <person name="Guo W.B."/>
            <person name="Han X.H."/>
            <person name="Huang E.J."/>
            <person name="Li L.F."/>
            <person name="Wei W."/>
            <person name="Gao Y.C."/>
            <person name="Liu J.Z."/>
            <person name="Shao H.Z."/>
            <person name="Wang X."/>
            <person name="Wang C.C."/>
            <person name="Yang T.C."/>
            <person name="Huo Q.B."/>
            <person name="Li W."/>
            <person name="Chen H.Y."/>
            <person name="Chen S.E."/>
            <person name="Zhou L.G."/>
            <person name="Ni X.B."/>
            <person name="Tian J.H."/>
            <person name="Sheng Y."/>
            <person name="Liu T."/>
            <person name="Pan Y.S."/>
            <person name="Xia L.Y."/>
            <person name="Li J."/>
            <person name="Zhao F."/>
            <person name="Cao W.C."/>
        </authorList>
    </citation>
    <scope>NUCLEOTIDE SEQUENCE</scope>
    <source>
        <strain evidence="2">Rsan-2018</strain>
    </source>
</reference>